<keyword evidence="3" id="KW-1185">Reference proteome</keyword>
<dbReference type="SUPFAM" id="SSF55826">
    <property type="entry name" value="YbaK/ProRS associated domain"/>
    <property type="match status" value="1"/>
</dbReference>
<dbReference type="RefSeq" id="WP_163290042.1">
    <property type="nucleotide sequence ID" value="NZ_JAAGWY010000002.1"/>
</dbReference>
<evidence type="ECO:0000313" key="2">
    <source>
        <dbReference type="EMBL" id="NEN06648.1"/>
    </source>
</evidence>
<name>A0A6L9Y045_9MICO</name>
<evidence type="ECO:0000259" key="1">
    <source>
        <dbReference type="Pfam" id="PF04073"/>
    </source>
</evidence>
<dbReference type="Proteomes" id="UP000474967">
    <property type="component" value="Unassembled WGS sequence"/>
</dbReference>
<dbReference type="PANTHER" id="PTHR30411:SF1">
    <property type="entry name" value="CYTOPLASMIC PROTEIN"/>
    <property type="match status" value="1"/>
</dbReference>
<organism evidence="2 3">
    <name type="scientific">Leifsonia tongyongensis</name>
    <dbReference type="NCBI Taxonomy" id="1268043"/>
    <lineage>
        <taxon>Bacteria</taxon>
        <taxon>Bacillati</taxon>
        <taxon>Actinomycetota</taxon>
        <taxon>Actinomycetes</taxon>
        <taxon>Micrococcales</taxon>
        <taxon>Microbacteriaceae</taxon>
        <taxon>Leifsonia</taxon>
    </lineage>
</organism>
<sequence>MGVFTLGGLTTVPAATRPDLLSGPTASALADAGLLAEVGVVEIDPDVSDTAATKERFGLDAGTLANCVVVAGKREGVERIAACVVLATTRADINSAVKRLLDVRKCSFLPMDRAVELTGMEYGGITPIGLPEDWRVFVDSRVAATDVVIIGSGVRRSKLLLPGALLGQVPGVRIVDDLAMDAPAG</sequence>
<dbReference type="PANTHER" id="PTHR30411">
    <property type="entry name" value="CYTOPLASMIC PROTEIN"/>
    <property type="match status" value="1"/>
</dbReference>
<dbReference type="InterPro" id="IPR007214">
    <property type="entry name" value="YbaK/aa-tRNA-synth-assoc-dom"/>
</dbReference>
<evidence type="ECO:0000313" key="3">
    <source>
        <dbReference type="Proteomes" id="UP000474967"/>
    </source>
</evidence>
<dbReference type="Gene3D" id="3.90.960.10">
    <property type="entry name" value="YbaK/aminoacyl-tRNA synthetase-associated domain"/>
    <property type="match status" value="1"/>
</dbReference>
<dbReference type="Pfam" id="PF04073">
    <property type="entry name" value="tRNA_edit"/>
    <property type="match status" value="1"/>
</dbReference>
<reference evidence="2 3" key="1">
    <citation type="journal article" date="2014" name="J. Microbiol.">
        <title>Diaminobutyricibacter tongyongensis gen. nov., sp. nov. and Homoserinibacter gongjuensis gen. nov., sp. nov. belong to the family Microbacteriaceae.</title>
        <authorList>
            <person name="Kim S.J."/>
            <person name="Ahn J.H."/>
            <person name="Weon H.Y."/>
            <person name="Hamada M."/>
            <person name="Suzuki K."/>
            <person name="Kwon S.W."/>
        </authorList>
    </citation>
    <scope>NUCLEOTIDE SEQUENCE [LARGE SCALE GENOMIC DNA]</scope>
    <source>
        <strain evidence="2 3">NBRC 108724</strain>
    </source>
</reference>
<feature type="domain" description="YbaK/aminoacyl-tRNA synthetase-associated" evidence="1">
    <location>
        <begin position="45"/>
        <end position="164"/>
    </location>
</feature>
<accession>A0A6L9Y045</accession>
<gene>
    <name evidence="2" type="ORF">G3T36_12300</name>
</gene>
<dbReference type="AlphaFoldDB" id="A0A6L9Y045"/>
<dbReference type="EMBL" id="JAAGWY010000002">
    <property type="protein sequence ID" value="NEN06648.1"/>
    <property type="molecule type" value="Genomic_DNA"/>
</dbReference>
<dbReference type="InterPro" id="IPR036754">
    <property type="entry name" value="YbaK/aa-tRNA-synt-asso_dom_sf"/>
</dbReference>
<proteinExistence type="predicted"/>
<protein>
    <recommendedName>
        <fullName evidence="1">YbaK/aminoacyl-tRNA synthetase-associated domain-containing protein</fullName>
    </recommendedName>
</protein>
<comment type="caution">
    <text evidence="2">The sequence shown here is derived from an EMBL/GenBank/DDBJ whole genome shotgun (WGS) entry which is preliminary data.</text>
</comment>
<dbReference type="GO" id="GO:0002161">
    <property type="term" value="F:aminoacyl-tRNA deacylase activity"/>
    <property type="evidence" value="ECO:0007669"/>
    <property type="project" value="InterPro"/>
</dbReference>